<evidence type="ECO:0000256" key="8">
    <source>
        <dbReference type="ARBA" id="ARBA00022807"/>
    </source>
</evidence>
<evidence type="ECO:0000256" key="10">
    <source>
        <dbReference type="ARBA" id="ARBA00023242"/>
    </source>
</evidence>
<dbReference type="PANTHER" id="PTHR45629">
    <property type="entry name" value="SNF2/RAD54 FAMILY MEMBER"/>
    <property type="match status" value="1"/>
</dbReference>
<dbReference type="InterPro" id="IPR038765">
    <property type="entry name" value="Papain-like_cys_pep_sf"/>
</dbReference>
<feature type="compositionally biased region" description="Acidic residues" evidence="11">
    <location>
        <begin position="98"/>
        <end position="119"/>
    </location>
</feature>
<dbReference type="PROSITE" id="PS00690">
    <property type="entry name" value="DEAH_ATP_HELICASE"/>
    <property type="match status" value="1"/>
</dbReference>
<dbReference type="SMART" id="SM00487">
    <property type="entry name" value="DEXDc"/>
    <property type="match status" value="1"/>
</dbReference>
<dbReference type="PANTHER" id="PTHR45629:SF7">
    <property type="entry name" value="DNA EXCISION REPAIR PROTEIN ERCC-6-RELATED"/>
    <property type="match status" value="1"/>
</dbReference>
<sequence>MLIMRETEDDSDPEFISGVFIPEPKGRRKKSQVAHAGRKRKRASDCIKETNPTREPKSGQTAQRRTNGPNPLAKWFRQDLDVNSVSEDEEDEKKCDLDAMDDSEDGDEADEEEESDNDENMISKTFAVLTGPVDSKQRVAPENLSATESESEGDGLPPSMVSRRPAISRIQPSQNLQAGNDSVTESDSDIPVEALGRQNASKAGSDSETESDTDSEQIVDTRYYPRPGFKLESEQKLLGGLVLNATERIITPAAINTYLREYQRDGVKFFYEQYQKGLGALLGDDMGLGKTIQVISFLSAIMRKHGDVRDLHRRRQHVSELQDEKVYKKSKHLPPANATWPTCLIIAPSTVVGNWEREFETWGYFEVGIYNGNKADREEVLKDFKMGRYDVVVTSFELASRDIDHIDDLAWSLVIVDEVHRVKNSRSGTTKALHRFQSPLRFGLTGTAIQNNYGELWTILDWTNPGELGTLKQWKGYVVHPLSVGQSVKCTDEQRLRAINIAHILRDKLLPNFFKRRCNKASGSLQLPKKEDHVVFCPLTFSQITVYKRILAMDAVQNLLHKDEPCTCGSQKSRMRCCHPFDAGDMLSYMSVLIKISNHLILILPAPDDTPEQNERHRHLCSIAFPNSTAPKYGQAELSKEYCGKWDVLQKLLNKWRQDPKNKVLIFTKSRRLLDMLAFHVKGQGHGYLQLDGTVPMRKRMQMIDDFHENPEITIFLISTLAGGTGVSSTTDPNWNPAHDLQAMDRAYRFGQTRDVAVYRLLGAGSIEELIYARQIYKQQQMAIGYDASVQTRYFEGVQNDKSRQGELFGIKNIFKLHEGVLTTKETVQRIEKANISELDWAMANMESKPVKRTSLQNSKRDEVDEIDAKGDADLRGLGAFLFDDVEAATTRTRHQDDIQKELNDIGAYSHLNDAQLRPTGVEEARYAQKRRKSAVKKGKGIDASDGPPAPSWPPARNKRRPPPMSPGTKLANRQGALIELGIIHSPAHLAEFAQELLYCSVRKTEAEQTELVRRLDEHAAENILRFVDRRQRGSVLVTTIEAAEPSNSNAEYYVRIGGLRSAPARLKASLGLPTSAQVTPGRSEHSLPTTSPLAATPRAPHPDWAALIADSQTQTPATDNVKALFELAPGSAVISLPPAPAETHTNLLATPSLAELSLPNPKKPGEGLSPLIGSLELITDIDNGAEFDKWPGDHTSTGQGSSSDMYVGDHATDSLGLYSPGAAESEPLIGQVTPLAVLREEYAGNPGSFVQQVDYLGKDGYDSVRRTKPIIFAYAERALSSSDAEIAAARDALAATFTSVTGMFDPALIDELTDWYEELLSLLPRPGTDSPRLTVDVLAAELQKPEKSNPILVYIRLATSAELQSHAEEFVHFLPDYDASLDAKGNVREFCSKHVEPLGTYADDLQITALCRALQISVRIAHLDGRSPAVNFSVVGESPDRGAVSDEPWLHLLFRPIEMNGLVRGVIMGGCAGDFKSRIVTKPRRL</sequence>
<keyword evidence="5" id="KW-0547">Nucleotide-binding</keyword>
<dbReference type="Pfam" id="PF00271">
    <property type="entry name" value="Helicase_C"/>
    <property type="match status" value="1"/>
</dbReference>
<feature type="compositionally biased region" description="Basic residues" evidence="11">
    <location>
        <begin position="928"/>
        <end position="939"/>
    </location>
</feature>
<feature type="compositionally biased region" description="Polar residues" evidence="11">
    <location>
        <begin position="1075"/>
        <end position="1094"/>
    </location>
</feature>
<feature type="region of interest" description="Disordered" evidence="11">
    <location>
        <begin position="1"/>
        <end position="162"/>
    </location>
</feature>
<comment type="catalytic activity">
    <reaction evidence="1">
        <text>Thiol-dependent hydrolysis of ester, thioester, amide, peptide and isopeptide bonds formed by the C-terminal Gly of ubiquitin (a 76-residue protein attached to proteins as an intracellular targeting signal).</text>
        <dbReference type="EC" id="3.4.19.12"/>
    </reaction>
</comment>
<evidence type="ECO:0000256" key="1">
    <source>
        <dbReference type="ARBA" id="ARBA00000707"/>
    </source>
</evidence>
<keyword evidence="6" id="KW-0833">Ubl conjugation pathway</keyword>
<reference evidence="14 15" key="1">
    <citation type="journal article" date="2016" name="Mol. Biol. Evol.">
        <title>Comparative Genomics of Early-Diverging Mushroom-Forming Fungi Provides Insights into the Origins of Lignocellulose Decay Capabilities.</title>
        <authorList>
            <person name="Nagy L.G."/>
            <person name="Riley R."/>
            <person name="Tritt A."/>
            <person name="Adam C."/>
            <person name="Daum C."/>
            <person name="Floudas D."/>
            <person name="Sun H."/>
            <person name="Yadav J.S."/>
            <person name="Pangilinan J."/>
            <person name="Larsson K.H."/>
            <person name="Matsuura K."/>
            <person name="Barry K."/>
            <person name="Labutti K."/>
            <person name="Kuo R."/>
            <person name="Ohm R.A."/>
            <person name="Bhattacharya S.S."/>
            <person name="Shirouzu T."/>
            <person name="Yoshinaga Y."/>
            <person name="Martin F.M."/>
            <person name="Grigoriev I.V."/>
            <person name="Hibbett D.S."/>
        </authorList>
    </citation>
    <scope>NUCLEOTIDE SEQUENCE [LARGE SCALE GENOMIC DNA]</scope>
    <source>
        <strain evidence="14 15">CBS 109695</strain>
    </source>
</reference>
<feature type="region of interest" description="Disordered" evidence="11">
    <location>
        <begin position="1075"/>
        <end position="1097"/>
    </location>
</feature>
<dbReference type="GO" id="GO:0004843">
    <property type="term" value="F:cysteine-type deubiquitinase activity"/>
    <property type="evidence" value="ECO:0007669"/>
    <property type="project" value="UniProtKB-EC"/>
</dbReference>
<protein>
    <recommendedName>
        <fullName evidence="3">ubiquitinyl hydrolase 1</fullName>
        <ecNumber evidence="3">3.4.19.12</ecNumber>
    </recommendedName>
</protein>
<dbReference type="InterPro" id="IPR042468">
    <property type="entry name" value="Peptidase_C65_otubain_sub1"/>
</dbReference>
<organism evidence="14 15">
    <name type="scientific">Athelia psychrophila</name>
    <dbReference type="NCBI Taxonomy" id="1759441"/>
    <lineage>
        <taxon>Eukaryota</taxon>
        <taxon>Fungi</taxon>
        <taxon>Dikarya</taxon>
        <taxon>Basidiomycota</taxon>
        <taxon>Agaricomycotina</taxon>
        <taxon>Agaricomycetes</taxon>
        <taxon>Agaricomycetidae</taxon>
        <taxon>Atheliales</taxon>
        <taxon>Atheliaceae</taxon>
        <taxon>Athelia</taxon>
    </lineage>
</organism>
<feature type="region of interest" description="Disordered" evidence="11">
    <location>
        <begin position="920"/>
        <end position="971"/>
    </location>
</feature>
<dbReference type="Gene3D" id="3.30.200.60">
    <property type="entry name" value="Peptidase C65 Otubain, subdomain 1"/>
    <property type="match status" value="1"/>
</dbReference>
<dbReference type="SUPFAM" id="SSF52540">
    <property type="entry name" value="P-loop containing nucleoside triphosphate hydrolases"/>
    <property type="match status" value="2"/>
</dbReference>
<accession>A0A166T0F3</accession>
<evidence type="ECO:0000256" key="4">
    <source>
        <dbReference type="ARBA" id="ARBA00022670"/>
    </source>
</evidence>
<evidence type="ECO:0000256" key="3">
    <source>
        <dbReference type="ARBA" id="ARBA00012759"/>
    </source>
</evidence>
<dbReference type="Pfam" id="PF10275">
    <property type="entry name" value="Peptidase_C65"/>
    <property type="match status" value="1"/>
</dbReference>
<dbReference type="EC" id="3.4.19.12" evidence="3"/>
<feature type="region of interest" description="Disordered" evidence="11">
    <location>
        <begin position="197"/>
        <end position="220"/>
    </location>
</feature>
<feature type="compositionally biased region" description="Basic residues" evidence="11">
    <location>
        <begin position="26"/>
        <end position="42"/>
    </location>
</feature>
<dbReference type="STRING" id="436010.A0A166T0F3"/>
<dbReference type="InterPro" id="IPR042467">
    <property type="entry name" value="Peptidase_C65_otubain_sub2"/>
</dbReference>
<proteinExistence type="predicted"/>
<keyword evidence="8" id="KW-0788">Thiol protease</keyword>
<evidence type="ECO:0000256" key="2">
    <source>
        <dbReference type="ARBA" id="ARBA00004123"/>
    </source>
</evidence>
<gene>
    <name evidence="14" type="ORF">FIBSPDRAFT_884345</name>
</gene>
<dbReference type="InterPro" id="IPR019400">
    <property type="entry name" value="Peptidase_C65_otubain"/>
</dbReference>
<dbReference type="Gene3D" id="3.40.50.10810">
    <property type="entry name" value="Tandem AAA-ATPase domain"/>
    <property type="match status" value="1"/>
</dbReference>
<dbReference type="CDD" id="cd22749">
    <property type="entry name" value="Otubain_C65"/>
    <property type="match status" value="1"/>
</dbReference>
<evidence type="ECO:0000313" key="14">
    <source>
        <dbReference type="EMBL" id="KZP30044.1"/>
    </source>
</evidence>
<dbReference type="InterPro" id="IPR049730">
    <property type="entry name" value="SNF2/RAD54-like_C"/>
</dbReference>
<dbReference type="CDD" id="cd18793">
    <property type="entry name" value="SF2_C_SNF"/>
    <property type="match status" value="1"/>
</dbReference>
<evidence type="ECO:0000256" key="9">
    <source>
        <dbReference type="ARBA" id="ARBA00022840"/>
    </source>
</evidence>
<evidence type="ECO:0000259" key="13">
    <source>
        <dbReference type="PROSITE" id="PS51194"/>
    </source>
</evidence>
<keyword evidence="15" id="KW-1185">Reference proteome</keyword>
<dbReference type="InterPro" id="IPR014001">
    <property type="entry name" value="Helicase_ATP-bd"/>
</dbReference>
<dbReference type="Gene3D" id="3.40.50.300">
    <property type="entry name" value="P-loop containing nucleotide triphosphate hydrolases"/>
    <property type="match status" value="1"/>
</dbReference>
<comment type="subcellular location">
    <subcellularLocation>
        <location evidence="2">Nucleus</location>
    </subcellularLocation>
</comment>
<name>A0A166T0F3_9AGAM</name>
<feature type="compositionally biased region" description="Acidic residues" evidence="11">
    <location>
        <begin position="207"/>
        <end position="217"/>
    </location>
</feature>
<dbReference type="FunFam" id="3.40.50.10810:FF:000019">
    <property type="entry name" value="DNA excision repair protein ERCC-6-like 2 isoform X1"/>
    <property type="match status" value="1"/>
</dbReference>
<feature type="domain" description="Helicase ATP-binding" evidence="12">
    <location>
        <begin position="271"/>
        <end position="466"/>
    </location>
</feature>
<evidence type="ECO:0000256" key="5">
    <source>
        <dbReference type="ARBA" id="ARBA00022741"/>
    </source>
</evidence>
<evidence type="ECO:0000259" key="12">
    <source>
        <dbReference type="PROSITE" id="PS51192"/>
    </source>
</evidence>
<evidence type="ECO:0000256" key="7">
    <source>
        <dbReference type="ARBA" id="ARBA00022801"/>
    </source>
</evidence>
<dbReference type="InterPro" id="IPR027417">
    <property type="entry name" value="P-loop_NTPase"/>
</dbReference>
<dbReference type="OrthoDB" id="413460at2759"/>
<dbReference type="EMBL" id="KV417495">
    <property type="protein sequence ID" value="KZP30044.1"/>
    <property type="molecule type" value="Genomic_DNA"/>
</dbReference>
<feature type="compositionally biased region" description="Polar residues" evidence="11">
    <location>
        <begin position="58"/>
        <end position="69"/>
    </location>
</feature>
<dbReference type="InterPro" id="IPR000330">
    <property type="entry name" value="SNF2_N"/>
</dbReference>
<dbReference type="SUPFAM" id="SSF54001">
    <property type="entry name" value="Cysteine proteinases"/>
    <property type="match status" value="1"/>
</dbReference>
<keyword evidence="7" id="KW-0378">Hydrolase</keyword>
<dbReference type="SMART" id="SM00490">
    <property type="entry name" value="HELICc"/>
    <property type="match status" value="1"/>
</dbReference>
<dbReference type="Pfam" id="PF00176">
    <property type="entry name" value="SNF2-rel_dom"/>
    <property type="match status" value="1"/>
</dbReference>
<dbReference type="PROSITE" id="PS51192">
    <property type="entry name" value="HELICASE_ATP_BIND_1"/>
    <property type="match status" value="1"/>
</dbReference>
<feature type="compositionally biased region" description="Basic and acidic residues" evidence="11">
    <location>
        <begin position="43"/>
        <end position="57"/>
    </location>
</feature>
<keyword evidence="9" id="KW-0067">ATP-binding</keyword>
<dbReference type="Proteomes" id="UP000076532">
    <property type="component" value="Unassembled WGS sequence"/>
</dbReference>
<dbReference type="GO" id="GO:0005524">
    <property type="term" value="F:ATP binding"/>
    <property type="evidence" value="ECO:0007669"/>
    <property type="project" value="InterPro"/>
</dbReference>
<dbReference type="GO" id="GO:0006508">
    <property type="term" value="P:proteolysis"/>
    <property type="evidence" value="ECO:0007669"/>
    <property type="project" value="UniProtKB-KW"/>
</dbReference>
<dbReference type="InterPro" id="IPR001650">
    <property type="entry name" value="Helicase_C-like"/>
</dbReference>
<dbReference type="InterPro" id="IPR038718">
    <property type="entry name" value="SNF2-like_sf"/>
</dbReference>
<evidence type="ECO:0000256" key="11">
    <source>
        <dbReference type="SAM" id="MobiDB-lite"/>
    </source>
</evidence>
<evidence type="ECO:0000313" key="15">
    <source>
        <dbReference type="Proteomes" id="UP000076532"/>
    </source>
</evidence>
<dbReference type="Gene3D" id="1.20.1300.20">
    <property type="entry name" value="Peptidase C65 Otubain, subdomain 2"/>
    <property type="match status" value="1"/>
</dbReference>
<dbReference type="PROSITE" id="PS51194">
    <property type="entry name" value="HELICASE_CTER"/>
    <property type="match status" value="1"/>
</dbReference>
<dbReference type="GO" id="GO:0005634">
    <property type="term" value="C:nucleus"/>
    <property type="evidence" value="ECO:0007669"/>
    <property type="project" value="UniProtKB-SubCell"/>
</dbReference>
<evidence type="ECO:0000256" key="6">
    <source>
        <dbReference type="ARBA" id="ARBA00022786"/>
    </source>
</evidence>
<dbReference type="InterPro" id="IPR002464">
    <property type="entry name" value="DNA/RNA_helicase_DEAH_CS"/>
</dbReference>
<keyword evidence="10" id="KW-0539">Nucleus</keyword>
<dbReference type="InterPro" id="IPR050496">
    <property type="entry name" value="SNF2_RAD54_helicase_repair"/>
</dbReference>
<keyword evidence="4" id="KW-0645">Protease</keyword>
<feature type="domain" description="Helicase C-terminal" evidence="13">
    <location>
        <begin position="648"/>
        <end position="796"/>
    </location>
</feature>